<reference evidence="8 9" key="1">
    <citation type="submission" date="2015-09" db="EMBL/GenBank/DDBJ databases">
        <title>Trachymyrmex cornetzi WGS genome.</title>
        <authorList>
            <person name="Nygaard S."/>
            <person name="Hu H."/>
            <person name="Boomsma J."/>
            <person name="Zhang G."/>
        </authorList>
    </citation>
    <scope>NUCLEOTIDE SEQUENCE [LARGE SCALE GENOMIC DNA]</scope>
    <source>
        <strain evidence="8">Tcor2-1</strain>
        <tissue evidence="8">Whole body</tissue>
    </source>
</reference>
<keyword evidence="9" id="KW-1185">Reference proteome</keyword>
<dbReference type="InterPro" id="IPR008858">
    <property type="entry name" value="TROVE_dom"/>
</dbReference>
<sequence length="580" mass="66278">MKTIEGKVEVPSAHCAISKIVPRHMCVRACVEMATEGNSNDPELRLLQYLYVGKDYPNYQPGYWFAHHYFTVRNVLAIEELAENEEKQLVPIELITKAFNSNLVTHPEALVFALAVCCRQNKSETLRHAAYESVQTICASTPNFILFVKFVSKLCREKELNYITQGWGHGLRKAINNWYLSKKPLDFIECVTKYKSRYGWKHKDIVKMAHPLGNSPESKIILKYVINGLEKIKKDMAADRTEEIPPNINELLKYMEEVEDFKHCEDEVRAASMLETFGFSLDHVPGHLLKSKEVWNSLLISMDVVVLLNNLQRIHNLGFLVTDEPAVEKVIERLTNSQYVEKSAVHPALIFITLKNYQCSGKCLTYEKRKVRELAKKSVPPGFDPNIKIMDALNEAFHLSFKNIQPTNLRYLVTISTNKSMEVSTWQNGNMTGIETAALIALILLRSEENVTIATFRNVGNCIVNVYKTDSFEDILKTLKTAPLGNSNYSKPILWAKKQSKQYDVFINIIDQILQKHDESQENLISYKEHLNLPDTKLITCALCSPSPYRKEHYDRHVLTINGFDATVPNVIEAFAKGLF</sequence>
<dbReference type="GO" id="GO:1990904">
    <property type="term" value="C:ribonucleoprotein complex"/>
    <property type="evidence" value="ECO:0007669"/>
    <property type="project" value="UniProtKB-KW"/>
</dbReference>
<evidence type="ECO:0000259" key="7">
    <source>
        <dbReference type="PROSITE" id="PS50988"/>
    </source>
</evidence>
<evidence type="ECO:0000256" key="4">
    <source>
        <dbReference type="ARBA" id="ARBA00022723"/>
    </source>
</evidence>
<dbReference type="SUPFAM" id="SSF53300">
    <property type="entry name" value="vWA-like"/>
    <property type="match status" value="1"/>
</dbReference>
<organism evidence="8 9">
    <name type="scientific">Trachymyrmex cornetzi</name>
    <dbReference type="NCBI Taxonomy" id="471704"/>
    <lineage>
        <taxon>Eukaryota</taxon>
        <taxon>Metazoa</taxon>
        <taxon>Ecdysozoa</taxon>
        <taxon>Arthropoda</taxon>
        <taxon>Hexapoda</taxon>
        <taxon>Insecta</taxon>
        <taxon>Pterygota</taxon>
        <taxon>Neoptera</taxon>
        <taxon>Endopterygota</taxon>
        <taxon>Hymenoptera</taxon>
        <taxon>Apocrita</taxon>
        <taxon>Aculeata</taxon>
        <taxon>Formicoidea</taxon>
        <taxon>Formicidae</taxon>
        <taxon>Myrmicinae</taxon>
        <taxon>Trachymyrmex</taxon>
    </lineage>
</organism>
<dbReference type="EMBL" id="KQ980724">
    <property type="protein sequence ID" value="KYN14112.1"/>
    <property type="molecule type" value="Genomic_DNA"/>
</dbReference>
<dbReference type="Pfam" id="PF25045">
    <property type="entry name" value="vWA_Ro60"/>
    <property type="match status" value="1"/>
</dbReference>
<name>A0A195DMQ5_9HYME</name>
<proteinExistence type="inferred from homology"/>
<dbReference type="PROSITE" id="PS50988">
    <property type="entry name" value="TROVE"/>
    <property type="match status" value="1"/>
</dbReference>
<evidence type="ECO:0000256" key="3">
    <source>
        <dbReference type="ARBA" id="ARBA00022490"/>
    </source>
</evidence>
<evidence type="ECO:0000313" key="9">
    <source>
        <dbReference type="Proteomes" id="UP000078492"/>
    </source>
</evidence>
<evidence type="ECO:0000256" key="2">
    <source>
        <dbReference type="ARBA" id="ARBA00007814"/>
    </source>
</evidence>
<dbReference type="InterPro" id="IPR036465">
    <property type="entry name" value="vWFA_dom_sf"/>
</dbReference>
<dbReference type="InterPro" id="IPR056800">
    <property type="entry name" value="vWA_Ro60"/>
</dbReference>
<gene>
    <name evidence="8" type="ORF">ALC57_13696</name>
</gene>
<keyword evidence="4" id="KW-0479">Metal-binding</keyword>
<dbReference type="PANTHER" id="PTHR14202:SF0">
    <property type="entry name" value="RNA-BINDING PROTEIN RO60"/>
    <property type="match status" value="1"/>
</dbReference>
<dbReference type="InterPro" id="IPR037214">
    <property type="entry name" value="TROVE_dom_sf"/>
</dbReference>
<comment type="similarity">
    <text evidence="2">Belongs to the Ro 60 kDa family.</text>
</comment>
<keyword evidence="5" id="KW-0694">RNA-binding</keyword>
<keyword evidence="3" id="KW-0963">Cytoplasm</keyword>
<dbReference type="PANTHER" id="PTHR14202">
    <property type="entry name" value="60 KDA RIBONUCLEOPROTEIN SSA/RO"/>
    <property type="match status" value="1"/>
</dbReference>
<dbReference type="AlphaFoldDB" id="A0A195DMQ5"/>
<dbReference type="Gene3D" id="3.40.50.410">
    <property type="entry name" value="von Willebrand factor, type A domain"/>
    <property type="match status" value="1"/>
</dbReference>
<dbReference type="GO" id="GO:0005737">
    <property type="term" value="C:cytoplasm"/>
    <property type="evidence" value="ECO:0007669"/>
    <property type="project" value="UniProtKB-SubCell"/>
</dbReference>
<dbReference type="GO" id="GO:0046872">
    <property type="term" value="F:metal ion binding"/>
    <property type="evidence" value="ECO:0007669"/>
    <property type="project" value="UniProtKB-KW"/>
</dbReference>
<comment type="subcellular location">
    <subcellularLocation>
        <location evidence="1">Cytoplasm</location>
    </subcellularLocation>
</comment>
<feature type="domain" description="TROVE" evidence="7">
    <location>
        <begin position="29"/>
        <end position="409"/>
    </location>
</feature>
<dbReference type="InterPro" id="IPR040322">
    <property type="entry name" value="TROVE2"/>
</dbReference>
<evidence type="ECO:0000256" key="6">
    <source>
        <dbReference type="ARBA" id="ARBA00023274"/>
    </source>
</evidence>
<accession>A0A195DMQ5</accession>
<keyword evidence="6 8" id="KW-0687">Ribonucleoprotein</keyword>
<protein>
    <submittedName>
        <fullName evidence="8">60 kDa SS-A/Ro ribonucleoprotein</fullName>
    </submittedName>
</protein>
<evidence type="ECO:0000256" key="5">
    <source>
        <dbReference type="ARBA" id="ARBA00022884"/>
    </source>
</evidence>
<evidence type="ECO:0000256" key="1">
    <source>
        <dbReference type="ARBA" id="ARBA00004496"/>
    </source>
</evidence>
<dbReference type="SUPFAM" id="SSF140864">
    <property type="entry name" value="TROVE domain-like"/>
    <property type="match status" value="1"/>
</dbReference>
<evidence type="ECO:0000313" key="8">
    <source>
        <dbReference type="EMBL" id="KYN14112.1"/>
    </source>
</evidence>
<dbReference type="GO" id="GO:0003723">
    <property type="term" value="F:RNA binding"/>
    <property type="evidence" value="ECO:0007669"/>
    <property type="project" value="UniProtKB-KW"/>
</dbReference>
<dbReference type="Pfam" id="PF05731">
    <property type="entry name" value="TROVE"/>
    <property type="match status" value="1"/>
</dbReference>
<dbReference type="Proteomes" id="UP000078492">
    <property type="component" value="Unassembled WGS sequence"/>
</dbReference>
<dbReference type="STRING" id="471704.A0A195DMQ5"/>